<dbReference type="InterPro" id="IPR035396">
    <property type="entry name" value="Bac_rhamnosid6H"/>
</dbReference>
<feature type="signal peptide" evidence="2">
    <location>
        <begin position="1"/>
        <end position="25"/>
    </location>
</feature>
<accession>A0ABT9KZ04</accession>
<name>A0ABT9KZ04_9ACTN</name>
<dbReference type="EMBL" id="JAURUE010000002">
    <property type="protein sequence ID" value="MDP9613682.1"/>
    <property type="molecule type" value="Genomic_DNA"/>
</dbReference>
<dbReference type="Gene3D" id="1.50.10.10">
    <property type="match status" value="1"/>
</dbReference>
<protein>
    <recommendedName>
        <fullName evidence="7">Alpha-L-rhamnosidase</fullName>
    </recommendedName>
</protein>
<organism evidence="5 6">
    <name type="scientific">Streptomyces demainii</name>
    <dbReference type="NCBI Taxonomy" id="588122"/>
    <lineage>
        <taxon>Bacteria</taxon>
        <taxon>Bacillati</taxon>
        <taxon>Actinomycetota</taxon>
        <taxon>Actinomycetes</taxon>
        <taxon>Kitasatosporales</taxon>
        <taxon>Streptomycetaceae</taxon>
        <taxon>Streptomyces</taxon>
    </lineage>
</organism>
<evidence type="ECO:0008006" key="7">
    <source>
        <dbReference type="Google" id="ProtNLM"/>
    </source>
</evidence>
<evidence type="ECO:0000259" key="4">
    <source>
        <dbReference type="Pfam" id="PF17390"/>
    </source>
</evidence>
<dbReference type="SUPFAM" id="SSF48208">
    <property type="entry name" value="Six-hairpin glycosidases"/>
    <property type="match status" value="1"/>
</dbReference>
<reference evidence="5 6" key="1">
    <citation type="submission" date="2023-07" db="EMBL/GenBank/DDBJ databases">
        <title>Sequencing the genomes of 1000 actinobacteria strains.</title>
        <authorList>
            <person name="Klenk H.-P."/>
        </authorList>
    </citation>
    <scope>NUCLEOTIDE SEQUENCE [LARGE SCALE GENOMIC DNA]</scope>
    <source>
        <strain evidence="5 6">DSM 41600</strain>
    </source>
</reference>
<proteinExistence type="predicted"/>
<evidence type="ECO:0000256" key="1">
    <source>
        <dbReference type="SAM" id="MobiDB-lite"/>
    </source>
</evidence>
<dbReference type="Gene3D" id="2.60.420.10">
    <property type="entry name" value="Maltose phosphorylase, domain 3"/>
    <property type="match status" value="1"/>
</dbReference>
<keyword evidence="6" id="KW-1185">Reference proteome</keyword>
<evidence type="ECO:0000313" key="5">
    <source>
        <dbReference type="EMBL" id="MDP9613682.1"/>
    </source>
</evidence>
<dbReference type="PANTHER" id="PTHR34987">
    <property type="entry name" value="C, PUTATIVE (AFU_ORTHOLOGUE AFUA_3G02880)-RELATED"/>
    <property type="match status" value="1"/>
</dbReference>
<comment type="caution">
    <text evidence="5">The sequence shown here is derived from an EMBL/GenBank/DDBJ whole genome shotgun (WGS) entry which is preliminary data.</text>
</comment>
<feature type="region of interest" description="Disordered" evidence="1">
    <location>
        <begin position="138"/>
        <end position="164"/>
    </location>
</feature>
<dbReference type="InterPro" id="IPR035398">
    <property type="entry name" value="Bac_rhamnosid_C"/>
</dbReference>
<dbReference type="RefSeq" id="WP_289973284.1">
    <property type="nucleotide sequence ID" value="NZ_JAURUE010000002.1"/>
</dbReference>
<feature type="chain" id="PRO_5046199826" description="Alpha-L-rhamnosidase" evidence="2">
    <location>
        <begin position="26"/>
        <end position="729"/>
    </location>
</feature>
<dbReference type="Proteomes" id="UP001234880">
    <property type="component" value="Unassembled WGS sequence"/>
</dbReference>
<evidence type="ECO:0000259" key="3">
    <source>
        <dbReference type="Pfam" id="PF17389"/>
    </source>
</evidence>
<dbReference type="InterPro" id="IPR008928">
    <property type="entry name" value="6-hairpin_glycosidase_sf"/>
</dbReference>
<dbReference type="PANTHER" id="PTHR34987:SF6">
    <property type="entry name" value="ALPHA-L-RHAMNOSIDASE SIX-HAIRPIN GLYCOSIDASE DOMAIN-CONTAINING PROTEIN"/>
    <property type="match status" value="1"/>
</dbReference>
<dbReference type="InterPro" id="IPR012341">
    <property type="entry name" value="6hp_glycosidase-like_sf"/>
</dbReference>
<gene>
    <name evidence="5" type="ORF">JOF35_006020</name>
</gene>
<feature type="region of interest" description="Disordered" evidence="1">
    <location>
        <begin position="312"/>
        <end position="333"/>
    </location>
</feature>
<evidence type="ECO:0000313" key="6">
    <source>
        <dbReference type="Proteomes" id="UP001234880"/>
    </source>
</evidence>
<evidence type="ECO:0000256" key="2">
    <source>
        <dbReference type="SAM" id="SignalP"/>
    </source>
</evidence>
<dbReference type="Pfam" id="PF17389">
    <property type="entry name" value="Bac_rhamnosid6H"/>
    <property type="match status" value="1"/>
</dbReference>
<feature type="domain" description="Alpha-L-rhamnosidase C-terminal" evidence="4">
    <location>
        <begin position="614"/>
        <end position="683"/>
    </location>
</feature>
<feature type="domain" description="Alpha-L-rhamnosidase six-hairpin glycosidase" evidence="3">
    <location>
        <begin position="254"/>
        <end position="573"/>
    </location>
</feature>
<keyword evidence="2" id="KW-0732">Signal</keyword>
<dbReference type="Pfam" id="PF17390">
    <property type="entry name" value="Bac_rhamnosid_C"/>
    <property type="match status" value="1"/>
</dbReference>
<sequence>MKSNRTTRSLMVLVCLAATLSGTLAAGPRDRAVALSREPVGLDPAWRQQVLDAPGPFVRPASVTVEGDGGTVTGADGVLREGGPAATLTATAPRGVRMVIDLGVLAGGYVELGVRRASGAPIRASYAEARRYLTADGDADPDPGGFFHQGRSLGTDDDPDGRADVFPPPGTATVLRSAGLRGSQRYVAITLDGPGSLVLDFVRVRKTTFRGAYDGHFLSSDPVLNRAWYASAYGLDVSTARGRRTGAERTRPWVVMDGPKRDRTVYAGDVQLVALAAYQQGGAYRRVLRDTISLFACQQLPDGTLPVTSRIDVPCDPGDPGPPDGSPAGFEPPGEAAKVRLDAFTLLWVVSVADYLRFTGDSAFVRPLLPVARRALRFFDERASHADGGLFRTADYDGLPAQNWHTPDRAAGVDATTNAAYYAALRSLARLTRSVAGDRRAATALDRRAARVRSALLARLWDPVAGAMTLNTDDPRRDHTADANAAALAFGVLDSARARRAITHLDTRLGGRYGTLTTRLADNPYMTRYISPYVMAQESLGRFRYGDGAGALRLIRTAWGHMIRNGPGTAWEEVGADGEPAVPRPGTSLAWGGHVGMAHAWSTAVPALSMAVLGVRPLGDGYRTWAVEPDPVDLTWAQGDVPVPAGTVSSRWRRGAGDDSFVLTVRAPDGTAGRVAVPLLGQDRTIAVNGRIAWRDGHPAGNADHGAHRVGDAVVFEEISGTATFAWAK</sequence>